<keyword evidence="3" id="KW-1185">Reference proteome</keyword>
<gene>
    <name evidence="2" type="ORF">SCOCK_20371</name>
</gene>
<feature type="compositionally biased region" description="Basic residues" evidence="1">
    <location>
        <begin position="57"/>
        <end position="73"/>
    </location>
</feature>
<evidence type="ECO:0000313" key="2">
    <source>
        <dbReference type="EMBL" id="CAG6393340.1"/>
    </source>
</evidence>
<feature type="compositionally biased region" description="Basic and acidic residues" evidence="1">
    <location>
        <begin position="74"/>
        <end position="88"/>
    </location>
</feature>
<protein>
    <submittedName>
        <fullName evidence="2">Uncharacterized protein</fullName>
    </submittedName>
</protein>
<accession>A0A9W4DNE0</accession>
<name>A0A9W4DNE0_9ACTN</name>
<evidence type="ECO:0000313" key="3">
    <source>
        <dbReference type="Proteomes" id="UP001152519"/>
    </source>
</evidence>
<feature type="region of interest" description="Disordered" evidence="1">
    <location>
        <begin position="30"/>
        <end position="112"/>
    </location>
</feature>
<dbReference type="Proteomes" id="UP001152519">
    <property type="component" value="Unassembled WGS sequence"/>
</dbReference>
<organism evidence="2 3">
    <name type="scientific">Actinacidiphila cocklensis</name>
    <dbReference type="NCBI Taxonomy" id="887465"/>
    <lineage>
        <taxon>Bacteria</taxon>
        <taxon>Bacillati</taxon>
        <taxon>Actinomycetota</taxon>
        <taxon>Actinomycetes</taxon>
        <taxon>Kitasatosporales</taxon>
        <taxon>Streptomycetaceae</taxon>
        <taxon>Actinacidiphila</taxon>
    </lineage>
</organism>
<comment type="caution">
    <text evidence="2">The sequence shown here is derived from an EMBL/GenBank/DDBJ whole genome shotgun (WGS) entry which is preliminary data.</text>
</comment>
<reference evidence="2" key="1">
    <citation type="submission" date="2021-05" db="EMBL/GenBank/DDBJ databases">
        <authorList>
            <person name="Arsene-Ploetze F."/>
        </authorList>
    </citation>
    <scope>NUCLEOTIDE SEQUENCE</scope>
    <source>
        <strain evidence="2">DSM 42138</strain>
    </source>
</reference>
<proteinExistence type="predicted"/>
<sequence length="112" mass="12630">MTSLPRTSPRPVRSCPLRWARIFRCVTAERAVPRAPDGLPSAQRVTVFQGRGELRDKPRRRRRQATHRTGQHPKGREELRERPPRRGGSDAPARGTPPPKAERQRLSSGGTP</sequence>
<dbReference type="EMBL" id="CAJSLV010000048">
    <property type="protein sequence ID" value="CAG6393340.1"/>
    <property type="molecule type" value="Genomic_DNA"/>
</dbReference>
<dbReference type="AlphaFoldDB" id="A0A9W4DNE0"/>
<evidence type="ECO:0000256" key="1">
    <source>
        <dbReference type="SAM" id="MobiDB-lite"/>
    </source>
</evidence>